<evidence type="ECO:0000313" key="2">
    <source>
        <dbReference type="EMBL" id="KIO77496.1"/>
    </source>
</evidence>
<sequence>MFLVDEEHFGELFSLLKSVKFKRSDFFLQEGEKCQYLGFVESGTMRSYYVNEDGVEKNFDFHFKHNFFTDYESILCDKKSNMNIQAVEEAEVLLLNKNELQKLYHKEAYWQQFGRRMTEKIYLGAKKRIEDLLYYSPEKRYLNLLKENPLVFEKIPQKFIASYLGITPQSLSRIRNRISH</sequence>
<protein>
    <submittedName>
        <fullName evidence="2">Crp/Fnr family transcriptional regulator</fullName>
    </submittedName>
</protein>
<dbReference type="EMBL" id="JXRA01000034">
    <property type="protein sequence ID" value="KIO77496.1"/>
    <property type="molecule type" value="Genomic_DNA"/>
</dbReference>
<comment type="caution">
    <text evidence="2">The sequence shown here is derived from an EMBL/GenBank/DDBJ whole genome shotgun (WGS) entry which is preliminary data.</text>
</comment>
<dbReference type="AlphaFoldDB" id="A0A0D0GSQ3"/>
<gene>
    <name evidence="2" type="ORF">TH53_09050</name>
</gene>
<dbReference type="InterPro" id="IPR014710">
    <property type="entry name" value="RmlC-like_jellyroll"/>
</dbReference>
<accession>A0A0D0GSQ3</accession>
<evidence type="ECO:0000313" key="3">
    <source>
        <dbReference type="Proteomes" id="UP000032049"/>
    </source>
</evidence>
<dbReference type="Pfam" id="PF00027">
    <property type="entry name" value="cNMP_binding"/>
    <property type="match status" value="1"/>
</dbReference>
<dbReference type="InterPro" id="IPR000595">
    <property type="entry name" value="cNMP-bd_dom"/>
</dbReference>
<reference evidence="2 3" key="1">
    <citation type="submission" date="2015-01" db="EMBL/GenBank/DDBJ databases">
        <title>Draft genome sequence of Pedobacter sp. NL19 isolated from sludge of an effluent treatment pond in an abandoned uranium mine.</title>
        <authorList>
            <person name="Santos T."/>
            <person name="Caetano T."/>
            <person name="Covas C."/>
            <person name="Cruz A."/>
            <person name="Mendo S."/>
        </authorList>
    </citation>
    <scope>NUCLEOTIDE SEQUENCE [LARGE SCALE GENOMIC DNA]</scope>
    <source>
        <strain evidence="2 3">NL19</strain>
    </source>
</reference>
<dbReference type="CDD" id="cd00038">
    <property type="entry name" value="CAP_ED"/>
    <property type="match status" value="1"/>
</dbReference>
<feature type="domain" description="Cyclic nucleotide-binding" evidence="1">
    <location>
        <begin position="1"/>
        <end position="103"/>
    </location>
</feature>
<name>A0A0D0GSQ3_9SPHI</name>
<dbReference type="Gene3D" id="2.60.120.10">
    <property type="entry name" value="Jelly Rolls"/>
    <property type="match status" value="1"/>
</dbReference>
<dbReference type="InterPro" id="IPR018490">
    <property type="entry name" value="cNMP-bd_dom_sf"/>
</dbReference>
<evidence type="ECO:0000259" key="1">
    <source>
        <dbReference type="PROSITE" id="PS50042"/>
    </source>
</evidence>
<dbReference type="SUPFAM" id="SSF51206">
    <property type="entry name" value="cAMP-binding domain-like"/>
    <property type="match status" value="1"/>
</dbReference>
<dbReference type="Proteomes" id="UP000032049">
    <property type="component" value="Unassembled WGS sequence"/>
</dbReference>
<organism evidence="2 3">
    <name type="scientific">Pedobacter lusitanus</name>
    <dbReference type="NCBI Taxonomy" id="1503925"/>
    <lineage>
        <taxon>Bacteria</taxon>
        <taxon>Pseudomonadati</taxon>
        <taxon>Bacteroidota</taxon>
        <taxon>Sphingobacteriia</taxon>
        <taxon>Sphingobacteriales</taxon>
        <taxon>Sphingobacteriaceae</taxon>
        <taxon>Pedobacter</taxon>
    </lineage>
</organism>
<proteinExistence type="predicted"/>
<keyword evidence="3" id="KW-1185">Reference proteome</keyword>
<dbReference type="STRING" id="1503925.TH53_09050"/>
<dbReference type="PROSITE" id="PS50042">
    <property type="entry name" value="CNMP_BINDING_3"/>
    <property type="match status" value="1"/>
</dbReference>